<proteinExistence type="inferred from homology"/>
<evidence type="ECO:0000256" key="6">
    <source>
        <dbReference type="ARBA" id="ARBA00061968"/>
    </source>
</evidence>
<reference evidence="9 10" key="1">
    <citation type="submission" date="2018-09" db="EMBL/GenBank/DDBJ databases">
        <title>Roseovarius spongiae sp. nov., isolated from a marine sponge.</title>
        <authorList>
            <person name="Zhuang L."/>
            <person name="Luo L."/>
        </authorList>
    </citation>
    <scope>NUCLEOTIDE SEQUENCE [LARGE SCALE GENOMIC DNA]</scope>
    <source>
        <strain evidence="9 10">HN-E21</strain>
    </source>
</reference>
<sequence length="370" mass="40903">MTDRIEIRNLFKIFGKHPEDSLRRLREGATKETLLAETGSVLGVDNVSLNVPKGSISVIMGLSGSGKSTLARCVNRILEPDGGQILLDGEDITCCSPDQMREIRRHRISMVFQNFGLLPNKTVIENVGFGLKLRGMSERERQRKAEEMLEVVGLSAWGSHLPASLSGGMRQRVGLARALATEADVLIMDEAFSALDPLIRSEMQDELLRLQTRLHKTVLFITHDFQEALRLGTRIAIMADGALIREGAPQEIVEDPRSEYVAGFTRGVDRARLFDAQSIMRTDERDGFRLDKKGRVESWRKEGGPSMDFMTVNLEDKLIEIARRARSGRPIAVIDDTGRFCGHIPQDALLAGIAGAGDATPKSETKEPVA</sequence>
<evidence type="ECO:0000256" key="4">
    <source>
        <dbReference type="ARBA" id="ARBA00022840"/>
    </source>
</evidence>
<dbReference type="InterPro" id="IPR017871">
    <property type="entry name" value="ABC_transporter-like_CS"/>
</dbReference>
<comment type="similarity">
    <text evidence="1 7">Belongs to the ABC transporter superfamily.</text>
</comment>
<dbReference type="InterPro" id="IPR003439">
    <property type="entry name" value="ABC_transporter-like_ATP-bd"/>
</dbReference>
<dbReference type="Pfam" id="PF00005">
    <property type="entry name" value="ABC_tran"/>
    <property type="match status" value="1"/>
</dbReference>
<dbReference type="GO" id="GO:0005524">
    <property type="term" value="F:ATP binding"/>
    <property type="evidence" value="ECO:0007669"/>
    <property type="project" value="UniProtKB-UniRule"/>
</dbReference>
<comment type="subunit">
    <text evidence="6">The complex is probably composed of two ATP-binding proteins (TmoW), two transmembrane proteins (TmoV) and a solute-binding protein (TmoX).</text>
</comment>
<dbReference type="GO" id="GO:0006970">
    <property type="term" value="P:response to osmotic stress"/>
    <property type="evidence" value="ECO:0007669"/>
    <property type="project" value="UniProtKB-ARBA"/>
</dbReference>
<evidence type="ECO:0000259" key="8">
    <source>
        <dbReference type="PROSITE" id="PS50893"/>
    </source>
</evidence>
<keyword evidence="7" id="KW-0472">Membrane</keyword>
<name>A0A3A8ARC6_9RHOB</name>
<dbReference type="GO" id="GO:0016887">
    <property type="term" value="F:ATP hydrolysis activity"/>
    <property type="evidence" value="ECO:0007669"/>
    <property type="project" value="UniProtKB-UniRule"/>
</dbReference>
<dbReference type="SMART" id="SM00382">
    <property type="entry name" value="AAA"/>
    <property type="match status" value="1"/>
</dbReference>
<comment type="caution">
    <text evidence="9">The sequence shown here is derived from an EMBL/GenBank/DDBJ whole genome shotgun (WGS) entry which is preliminary data.</text>
</comment>
<keyword evidence="2 7" id="KW-0813">Transport</keyword>
<evidence type="ECO:0000313" key="9">
    <source>
        <dbReference type="EMBL" id="RKF12576.1"/>
    </source>
</evidence>
<dbReference type="Gene3D" id="3.40.50.300">
    <property type="entry name" value="P-loop containing nucleotide triphosphate hydrolases"/>
    <property type="match status" value="1"/>
</dbReference>
<dbReference type="EC" id="7.6.2.9" evidence="7"/>
<protein>
    <recommendedName>
        <fullName evidence="7">Quaternary amine transport ATP-binding protein</fullName>
        <ecNumber evidence="7">7.6.2.9</ecNumber>
    </recommendedName>
</protein>
<dbReference type="InterPro" id="IPR003593">
    <property type="entry name" value="AAA+_ATPase"/>
</dbReference>
<dbReference type="PROSITE" id="PS00211">
    <property type="entry name" value="ABC_TRANSPORTER_1"/>
    <property type="match status" value="1"/>
</dbReference>
<dbReference type="SUPFAM" id="SSF52540">
    <property type="entry name" value="P-loop containing nucleoside triphosphate hydrolases"/>
    <property type="match status" value="1"/>
</dbReference>
<comment type="catalytic activity">
    <reaction evidence="5">
        <text>a quaternary ammonium(out) + ATP + H2O = a quaternary ammonium(in) + ADP + phosphate + H(+)</text>
        <dbReference type="Rhea" id="RHEA:11036"/>
        <dbReference type="ChEBI" id="CHEBI:15377"/>
        <dbReference type="ChEBI" id="CHEBI:15378"/>
        <dbReference type="ChEBI" id="CHEBI:30616"/>
        <dbReference type="ChEBI" id="CHEBI:35267"/>
        <dbReference type="ChEBI" id="CHEBI:43474"/>
        <dbReference type="ChEBI" id="CHEBI:456216"/>
        <dbReference type="EC" id="7.6.2.9"/>
    </reaction>
    <physiologicalReaction direction="left-to-right" evidence="5">
        <dbReference type="Rhea" id="RHEA:11037"/>
    </physiologicalReaction>
</comment>
<comment type="subcellular location">
    <subcellularLocation>
        <location evidence="7">Cell inner membrane</location>
        <topology evidence="7">Peripheral membrane protein</topology>
    </subcellularLocation>
</comment>
<dbReference type="InterPro" id="IPR051921">
    <property type="entry name" value="ABC_osmolyte_uptake_ATP-bind"/>
</dbReference>
<keyword evidence="3 7" id="KW-0547">Nucleotide-binding</keyword>
<evidence type="ECO:0000313" key="10">
    <source>
        <dbReference type="Proteomes" id="UP000281128"/>
    </source>
</evidence>
<dbReference type="EMBL" id="RAPE01000006">
    <property type="protein sequence ID" value="RKF12576.1"/>
    <property type="molecule type" value="Genomic_DNA"/>
</dbReference>
<evidence type="ECO:0000256" key="7">
    <source>
        <dbReference type="RuleBase" id="RU369116"/>
    </source>
</evidence>
<dbReference type="InterPro" id="IPR005892">
    <property type="entry name" value="Gly-betaine_transp_ATP-bd"/>
</dbReference>
<accession>A0A3A8ARC6</accession>
<comment type="subunit">
    <text evidence="7">The complex is probably composed of two ATP-binding proteins, two transmembrane proteins and a solute-binding protein.</text>
</comment>
<dbReference type="PROSITE" id="PS50893">
    <property type="entry name" value="ABC_TRANSPORTER_2"/>
    <property type="match status" value="1"/>
</dbReference>
<dbReference type="InterPro" id="IPR027417">
    <property type="entry name" value="P-loop_NTPase"/>
</dbReference>
<gene>
    <name evidence="9" type="ORF">D6850_16540</name>
</gene>
<evidence type="ECO:0000256" key="5">
    <source>
        <dbReference type="ARBA" id="ARBA00051811"/>
    </source>
</evidence>
<keyword evidence="10" id="KW-1185">Reference proteome</keyword>
<dbReference type="GO" id="GO:0031460">
    <property type="term" value="P:glycine betaine transport"/>
    <property type="evidence" value="ECO:0007669"/>
    <property type="project" value="InterPro"/>
</dbReference>
<dbReference type="GO" id="GO:0006865">
    <property type="term" value="P:amino acid transport"/>
    <property type="evidence" value="ECO:0007669"/>
    <property type="project" value="UniProtKB-UniRule"/>
</dbReference>
<evidence type="ECO:0000256" key="2">
    <source>
        <dbReference type="ARBA" id="ARBA00022448"/>
    </source>
</evidence>
<dbReference type="OrthoDB" id="9802264at2"/>
<dbReference type="GO" id="GO:0005886">
    <property type="term" value="C:plasma membrane"/>
    <property type="evidence" value="ECO:0007669"/>
    <property type="project" value="UniProtKB-SubCell"/>
</dbReference>
<dbReference type="PANTHER" id="PTHR43869">
    <property type="entry name" value="GLYCINE BETAINE/PROLINE BETAINE TRANSPORT SYSTEM ATP-BINDING PROTEIN PROV"/>
    <property type="match status" value="1"/>
</dbReference>
<evidence type="ECO:0000256" key="1">
    <source>
        <dbReference type="ARBA" id="ARBA00005417"/>
    </source>
</evidence>
<dbReference type="NCBIfam" id="TIGR01186">
    <property type="entry name" value="proV"/>
    <property type="match status" value="1"/>
</dbReference>
<organism evidence="9 10">
    <name type="scientific">Roseovarius spongiae</name>
    <dbReference type="NCBI Taxonomy" id="2320272"/>
    <lineage>
        <taxon>Bacteria</taxon>
        <taxon>Pseudomonadati</taxon>
        <taxon>Pseudomonadota</taxon>
        <taxon>Alphaproteobacteria</taxon>
        <taxon>Rhodobacterales</taxon>
        <taxon>Roseobacteraceae</taxon>
        <taxon>Roseovarius</taxon>
    </lineage>
</organism>
<keyword evidence="4 7" id="KW-0067">ATP-binding</keyword>
<keyword evidence="7" id="KW-0997">Cell inner membrane</keyword>
<dbReference type="FunFam" id="3.40.50.300:FF:000201">
    <property type="entry name" value="Glycine betaine/L-proline ABC transporter ATP-binding protein"/>
    <property type="match status" value="1"/>
</dbReference>
<dbReference type="AlphaFoldDB" id="A0A3A8ARC6"/>
<dbReference type="Proteomes" id="UP000281128">
    <property type="component" value="Unassembled WGS sequence"/>
</dbReference>
<dbReference type="PANTHER" id="PTHR43869:SF1">
    <property type="entry name" value="GLYCINE BETAINE_PROLINE BETAINE TRANSPORT SYSTEM ATP-BINDING PROTEIN PROV"/>
    <property type="match status" value="1"/>
</dbReference>
<dbReference type="RefSeq" id="WP_121168728.1">
    <property type="nucleotide sequence ID" value="NZ_RAPE01000006.1"/>
</dbReference>
<feature type="domain" description="ABC transporter" evidence="8">
    <location>
        <begin position="5"/>
        <end position="265"/>
    </location>
</feature>
<keyword evidence="7" id="KW-1003">Cell membrane</keyword>
<evidence type="ECO:0000256" key="3">
    <source>
        <dbReference type="ARBA" id="ARBA00022741"/>
    </source>
</evidence>
<dbReference type="GO" id="GO:0015418">
    <property type="term" value="F:ABC-type quaternary ammonium compound transporting activity"/>
    <property type="evidence" value="ECO:0007669"/>
    <property type="project" value="UniProtKB-EC"/>
</dbReference>